<keyword evidence="3" id="KW-0285">Flavoprotein</keyword>
<dbReference type="InterPro" id="IPR016169">
    <property type="entry name" value="FAD-bd_PCMH_sub2"/>
</dbReference>
<dbReference type="EMBL" id="JBHEZZ010000008">
    <property type="protein sequence ID" value="MFC1403052.1"/>
    <property type="molecule type" value="Genomic_DNA"/>
</dbReference>
<keyword evidence="5" id="KW-0560">Oxidoreductase</keyword>
<evidence type="ECO:0000256" key="4">
    <source>
        <dbReference type="ARBA" id="ARBA00022827"/>
    </source>
</evidence>
<comment type="similarity">
    <text evidence="2">Belongs to the oxygen-dependent FAD-linked oxidoreductase family.</text>
</comment>
<name>A0ABV6UNM6_9ACTN</name>
<dbReference type="PROSITE" id="PS51387">
    <property type="entry name" value="FAD_PCMH"/>
    <property type="match status" value="1"/>
</dbReference>
<dbReference type="Pfam" id="PF01565">
    <property type="entry name" value="FAD_binding_4"/>
    <property type="match status" value="1"/>
</dbReference>
<keyword evidence="4" id="KW-0274">FAD</keyword>
<accession>A0ABV6UNM6</accession>
<dbReference type="InterPro" id="IPR012951">
    <property type="entry name" value="BBE"/>
</dbReference>
<comment type="caution">
    <text evidence="7">The sequence shown here is derived from an EMBL/GenBank/DDBJ whole genome shotgun (WGS) entry which is preliminary data.</text>
</comment>
<evidence type="ECO:0000256" key="1">
    <source>
        <dbReference type="ARBA" id="ARBA00001974"/>
    </source>
</evidence>
<dbReference type="PANTHER" id="PTHR42973:SF39">
    <property type="entry name" value="FAD-BINDING PCMH-TYPE DOMAIN-CONTAINING PROTEIN"/>
    <property type="match status" value="1"/>
</dbReference>
<organism evidence="7 8">
    <name type="scientific">Streptacidiphilus cavernicola</name>
    <dbReference type="NCBI Taxonomy" id="3342716"/>
    <lineage>
        <taxon>Bacteria</taxon>
        <taxon>Bacillati</taxon>
        <taxon>Actinomycetota</taxon>
        <taxon>Actinomycetes</taxon>
        <taxon>Kitasatosporales</taxon>
        <taxon>Streptomycetaceae</taxon>
        <taxon>Streptacidiphilus</taxon>
    </lineage>
</organism>
<dbReference type="RefSeq" id="WP_030249339.1">
    <property type="nucleotide sequence ID" value="NZ_JBHEZZ010000008.1"/>
</dbReference>
<dbReference type="Gene3D" id="3.30.43.10">
    <property type="entry name" value="Uridine Diphospho-n-acetylenolpyruvylglucosamine Reductase, domain 2"/>
    <property type="match status" value="1"/>
</dbReference>
<dbReference type="Gene3D" id="3.40.462.20">
    <property type="match status" value="1"/>
</dbReference>
<sequence>MENSLPVSSVLASLEGTFEGETVLPSDPGYDQARRVWNATVDRRPAVIAYCRSTADVAAVVRAARAADLPLSVRGGGHQVAGLSVCDQGVVVDLSRMRSVGFAEDGTSVRAGGGCLLADVDRTAAERGRIVPAGVVSHTGLGGLALGGGFGWTFRNFGLTCDNIIGAEVVTADGSIVRAGESDGEDADLLWALRGGGGNFGVVTEFTLRTHPVSDVLFGQAAFLLEDLPVAVAHYVATMEAAPDALSAICITCLAPPMPGMPTELVGRPVVLVNAVWSGDLESGAGPMEQLLTRGPSVMSFRARMPYVAVQSMQDDLHPHGRSNYNKSRYLDRVDDTAIKALLEAGGRLPGPHAQIEVLRLGGAASRVPVDATAFAHRGAAYILNVVAAWTEPDQATTQIGWARDTYAAMDCVGSDAGYINFLGTEPDRVRSVYPPRTYRRLQAIKRRLDPDRVFRGNVPIEPAP</sequence>
<proteinExistence type="inferred from homology"/>
<protein>
    <submittedName>
        <fullName evidence="7">FAD-binding oxidoreductase</fullName>
    </submittedName>
</protein>
<dbReference type="InterPro" id="IPR050416">
    <property type="entry name" value="FAD-linked_Oxidoreductase"/>
</dbReference>
<dbReference type="Pfam" id="PF08031">
    <property type="entry name" value="BBE"/>
    <property type="match status" value="1"/>
</dbReference>
<dbReference type="InterPro" id="IPR036318">
    <property type="entry name" value="FAD-bd_PCMH-like_sf"/>
</dbReference>
<dbReference type="InterPro" id="IPR006093">
    <property type="entry name" value="Oxy_OxRdtase_FAD_BS"/>
</dbReference>
<dbReference type="PANTHER" id="PTHR42973">
    <property type="entry name" value="BINDING OXIDOREDUCTASE, PUTATIVE (AFU_ORTHOLOGUE AFUA_1G17690)-RELATED"/>
    <property type="match status" value="1"/>
</dbReference>
<dbReference type="InterPro" id="IPR016166">
    <property type="entry name" value="FAD-bd_PCMH"/>
</dbReference>
<keyword evidence="8" id="KW-1185">Reference proteome</keyword>
<evidence type="ECO:0000256" key="5">
    <source>
        <dbReference type="ARBA" id="ARBA00023002"/>
    </source>
</evidence>
<evidence type="ECO:0000313" key="7">
    <source>
        <dbReference type="EMBL" id="MFC1403052.1"/>
    </source>
</evidence>
<feature type="domain" description="FAD-binding PCMH-type" evidence="6">
    <location>
        <begin position="41"/>
        <end position="213"/>
    </location>
</feature>
<dbReference type="InterPro" id="IPR006094">
    <property type="entry name" value="Oxid_FAD_bind_N"/>
</dbReference>
<dbReference type="SUPFAM" id="SSF56176">
    <property type="entry name" value="FAD-binding/transporter-associated domain-like"/>
    <property type="match status" value="1"/>
</dbReference>
<evidence type="ECO:0000256" key="2">
    <source>
        <dbReference type="ARBA" id="ARBA00005466"/>
    </source>
</evidence>
<dbReference type="PROSITE" id="PS00862">
    <property type="entry name" value="OX2_COVAL_FAD"/>
    <property type="match status" value="1"/>
</dbReference>
<comment type="cofactor">
    <cofactor evidence="1">
        <name>FAD</name>
        <dbReference type="ChEBI" id="CHEBI:57692"/>
    </cofactor>
</comment>
<dbReference type="Gene3D" id="3.30.465.10">
    <property type="match status" value="1"/>
</dbReference>
<evidence type="ECO:0000259" key="6">
    <source>
        <dbReference type="PROSITE" id="PS51387"/>
    </source>
</evidence>
<dbReference type="Proteomes" id="UP001592528">
    <property type="component" value="Unassembled WGS sequence"/>
</dbReference>
<gene>
    <name evidence="7" type="ORF">ACEZDJ_17315</name>
</gene>
<evidence type="ECO:0000313" key="8">
    <source>
        <dbReference type="Proteomes" id="UP001592528"/>
    </source>
</evidence>
<reference evidence="7 8" key="1">
    <citation type="submission" date="2024-09" db="EMBL/GenBank/DDBJ databases">
        <authorList>
            <person name="Lee S.D."/>
        </authorList>
    </citation>
    <scope>NUCLEOTIDE SEQUENCE [LARGE SCALE GENOMIC DNA]</scope>
    <source>
        <strain evidence="7 8">N1-5</strain>
    </source>
</reference>
<evidence type="ECO:0000256" key="3">
    <source>
        <dbReference type="ARBA" id="ARBA00022630"/>
    </source>
</evidence>
<dbReference type="InterPro" id="IPR016167">
    <property type="entry name" value="FAD-bd_PCMH_sub1"/>
</dbReference>